<keyword evidence="4" id="KW-1185">Reference proteome</keyword>
<organism evidence="3 4">
    <name type="scientific">Streptomyces mesophilus</name>
    <dbReference type="NCBI Taxonomy" id="1775132"/>
    <lineage>
        <taxon>Bacteria</taxon>
        <taxon>Bacillati</taxon>
        <taxon>Actinomycetota</taxon>
        <taxon>Actinomycetes</taxon>
        <taxon>Kitasatosporales</taxon>
        <taxon>Streptomycetaceae</taxon>
        <taxon>Streptomyces</taxon>
    </lineage>
</organism>
<evidence type="ECO:0000256" key="2">
    <source>
        <dbReference type="SAM" id="SignalP"/>
    </source>
</evidence>
<reference evidence="3 4" key="1">
    <citation type="submission" date="2020-02" db="EMBL/GenBank/DDBJ databases">
        <title>Whole-genome analyses of novel actinobacteria.</title>
        <authorList>
            <person name="Sahin N."/>
            <person name="Tokatli A."/>
        </authorList>
    </citation>
    <scope>NUCLEOTIDE SEQUENCE [LARGE SCALE GENOMIC DNA]</scope>
    <source>
        <strain evidence="3 4">YC504</strain>
    </source>
</reference>
<evidence type="ECO:0000313" key="3">
    <source>
        <dbReference type="EMBL" id="NGO74516.1"/>
    </source>
</evidence>
<accession>A0A6G4XAE0</accession>
<feature type="chain" id="PRO_5026172193" evidence="2">
    <location>
        <begin position="28"/>
        <end position="276"/>
    </location>
</feature>
<keyword evidence="3" id="KW-0560">Oxidoreductase</keyword>
<evidence type="ECO:0000256" key="1">
    <source>
        <dbReference type="SAM" id="MobiDB-lite"/>
    </source>
</evidence>
<feature type="region of interest" description="Disordered" evidence="1">
    <location>
        <begin position="25"/>
        <end position="44"/>
    </location>
</feature>
<dbReference type="PANTHER" id="PTHR34315:SF1">
    <property type="entry name" value="INTRADIOL RING-CLEAVAGE DIOXYGENASES DOMAIN-CONTAINING PROTEIN-RELATED"/>
    <property type="match status" value="1"/>
</dbReference>
<dbReference type="RefSeq" id="WP_165330029.1">
    <property type="nucleotide sequence ID" value="NZ_JAAKZW010000003.1"/>
</dbReference>
<dbReference type="Proteomes" id="UP000481109">
    <property type="component" value="Unassembled WGS sequence"/>
</dbReference>
<dbReference type="GO" id="GO:0005506">
    <property type="term" value="F:iron ion binding"/>
    <property type="evidence" value="ECO:0007669"/>
    <property type="project" value="InterPro"/>
</dbReference>
<sequence>MQRRGFLTAGAASVAALSGIRATQATAAAPEESPTAAGDAPPLTRNRLEGPYYLDYDLNRIDITEGRRGVPLDLRIQVLAAGSGRPLPDVAVDVWQCDALGLYSGYERTTLEINARDKAPSGAAGQLPSGRHLPPDSRTTYLRGFQMTDGDGRVRFRTIVPGWYTGRAVHVHLKVHHQGVLLDGAYADGTTMHTGQLYFPEDLLADLRPVAPYSSNPYRRTPNSEDRFYTGTSMADGMVEATWDRREVARGVDGALTLVVDPAAEHVGHVGSRSSG</sequence>
<feature type="region of interest" description="Disordered" evidence="1">
    <location>
        <begin position="118"/>
        <end position="138"/>
    </location>
</feature>
<dbReference type="InterPro" id="IPR015889">
    <property type="entry name" value="Intradiol_dOase_core"/>
</dbReference>
<dbReference type="SUPFAM" id="SSF49482">
    <property type="entry name" value="Aromatic compound dioxygenase"/>
    <property type="match status" value="1"/>
</dbReference>
<keyword evidence="3" id="KW-0223">Dioxygenase</keyword>
<dbReference type="GO" id="GO:0016702">
    <property type="term" value="F:oxidoreductase activity, acting on single donors with incorporation of molecular oxygen, incorporation of two atoms of oxygen"/>
    <property type="evidence" value="ECO:0007669"/>
    <property type="project" value="InterPro"/>
</dbReference>
<keyword evidence="2" id="KW-0732">Signal</keyword>
<dbReference type="PANTHER" id="PTHR34315">
    <property type="match status" value="1"/>
</dbReference>
<dbReference type="Gene3D" id="2.60.130.10">
    <property type="entry name" value="Aromatic compound dioxygenase"/>
    <property type="match status" value="1"/>
</dbReference>
<feature type="signal peptide" evidence="2">
    <location>
        <begin position="1"/>
        <end position="27"/>
    </location>
</feature>
<feature type="compositionally biased region" description="Low complexity" evidence="1">
    <location>
        <begin position="25"/>
        <end position="37"/>
    </location>
</feature>
<dbReference type="AlphaFoldDB" id="A0A6G4XAE0"/>
<dbReference type="EMBL" id="JAAKZW010000003">
    <property type="protein sequence ID" value="NGO74516.1"/>
    <property type="molecule type" value="Genomic_DNA"/>
</dbReference>
<evidence type="ECO:0000313" key="4">
    <source>
        <dbReference type="Proteomes" id="UP000481109"/>
    </source>
</evidence>
<proteinExistence type="predicted"/>
<name>A0A6G4XAE0_9ACTN</name>
<comment type="caution">
    <text evidence="3">The sequence shown here is derived from an EMBL/GenBank/DDBJ whole genome shotgun (WGS) entry which is preliminary data.</text>
</comment>
<protein>
    <submittedName>
        <fullName evidence="3">Dioxygenase</fullName>
    </submittedName>
</protein>
<gene>
    <name evidence="3" type="ORF">G6045_02280</name>
</gene>